<dbReference type="GO" id="GO:0043139">
    <property type="term" value="F:5'-3' DNA helicase activity"/>
    <property type="evidence" value="ECO:0007669"/>
    <property type="project" value="UniProtKB-EC"/>
</dbReference>
<keyword evidence="4" id="KW-1185">Reference proteome</keyword>
<dbReference type="GO" id="GO:0006310">
    <property type="term" value="P:DNA recombination"/>
    <property type="evidence" value="ECO:0007669"/>
    <property type="project" value="UniProtKB-KW"/>
</dbReference>
<comment type="catalytic activity">
    <reaction evidence="1">
        <text>ATP + H2O = ADP + phosphate + H(+)</text>
        <dbReference type="Rhea" id="RHEA:13065"/>
        <dbReference type="ChEBI" id="CHEBI:15377"/>
        <dbReference type="ChEBI" id="CHEBI:15378"/>
        <dbReference type="ChEBI" id="CHEBI:30616"/>
        <dbReference type="ChEBI" id="CHEBI:43474"/>
        <dbReference type="ChEBI" id="CHEBI:456216"/>
        <dbReference type="EC" id="5.6.2.3"/>
    </reaction>
</comment>
<keyword evidence="1" id="KW-0227">DNA damage</keyword>
<evidence type="ECO:0000313" key="5">
    <source>
        <dbReference type="WBParaSite" id="nOo.2.0.1.t02394-RA"/>
    </source>
</evidence>
<sequence>MPSSNRSTAASFYVELCREQDYNATDLLSYVQLNILELTSQNGIALALELSGITAALLTGGRTAHSALKSPLSMQFIETPTCDISKTSDIGKVLQNANLLFGMNLLWCPKKSIEALDQSLQDLRGNIRPFRNALILLAEDFSRTLPIIPRSPPRMK</sequence>
<dbReference type="STRING" id="42157.A0A182E341"/>
<protein>
    <recommendedName>
        <fullName evidence="1">ATP-dependent DNA helicase</fullName>
        <ecNumber evidence="1">5.6.2.3</ecNumber>
    </recommendedName>
</protein>
<evidence type="ECO:0000256" key="1">
    <source>
        <dbReference type="RuleBase" id="RU363044"/>
    </source>
</evidence>
<dbReference type="PANTHER" id="PTHR10492">
    <property type="match status" value="1"/>
</dbReference>
<evidence type="ECO:0000313" key="4">
    <source>
        <dbReference type="Proteomes" id="UP000271087"/>
    </source>
</evidence>
<evidence type="ECO:0000313" key="3">
    <source>
        <dbReference type="EMBL" id="VDK66212.1"/>
    </source>
</evidence>
<keyword evidence="1" id="KW-0233">DNA recombination</keyword>
<dbReference type="OrthoDB" id="10032644at2759"/>
<reference evidence="5" key="1">
    <citation type="submission" date="2016-06" db="UniProtKB">
        <authorList>
            <consortium name="WormBaseParasite"/>
        </authorList>
    </citation>
    <scope>IDENTIFICATION</scope>
</reference>
<dbReference type="AlphaFoldDB" id="A0A182E341"/>
<dbReference type="Pfam" id="PF05970">
    <property type="entry name" value="PIF1"/>
    <property type="match status" value="1"/>
</dbReference>
<dbReference type="WBParaSite" id="nOo.2.0.1.t02394-RA">
    <property type="protein sequence ID" value="nOo.2.0.1.t02394-RA"/>
    <property type="gene ID" value="nOo.2.0.1.g02394"/>
</dbReference>
<keyword evidence="1" id="KW-0378">Hydrolase</keyword>
<dbReference type="InterPro" id="IPR010285">
    <property type="entry name" value="DNA_helicase_pif1-like_DEAD"/>
</dbReference>
<feature type="domain" description="DNA helicase Pif1-like DEAD-box helicase" evidence="2">
    <location>
        <begin position="36"/>
        <end position="150"/>
    </location>
</feature>
<dbReference type="PANTHER" id="PTHR10492:SF95">
    <property type="entry name" value="HELITRON HELICASE-LIKE DOMAIN-CONTAINING PROTEIN"/>
    <property type="match status" value="1"/>
</dbReference>
<name>A0A182E341_ONCOC</name>
<dbReference type="Proteomes" id="UP000271087">
    <property type="component" value="Unassembled WGS sequence"/>
</dbReference>
<proteinExistence type="inferred from homology"/>
<dbReference type="GO" id="GO:0006281">
    <property type="term" value="P:DNA repair"/>
    <property type="evidence" value="ECO:0007669"/>
    <property type="project" value="UniProtKB-KW"/>
</dbReference>
<dbReference type="EMBL" id="UYRW01000374">
    <property type="protein sequence ID" value="VDK66212.1"/>
    <property type="molecule type" value="Genomic_DNA"/>
</dbReference>
<accession>A0A182E341</accession>
<comment type="cofactor">
    <cofactor evidence="1">
        <name>Mg(2+)</name>
        <dbReference type="ChEBI" id="CHEBI:18420"/>
    </cofactor>
</comment>
<dbReference type="EC" id="5.6.2.3" evidence="1"/>
<comment type="similarity">
    <text evidence="1">Belongs to the helicase family.</text>
</comment>
<keyword evidence="1" id="KW-0234">DNA repair</keyword>
<dbReference type="GO" id="GO:0000723">
    <property type="term" value="P:telomere maintenance"/>
    <property type="evidence" value="ECO:0007669"/>
    <property type="project" value="InterPro"/>
</dbReference>
<dbReference type="GO" id="GO:0005524">
    <property type="term" value="F:ATP binding"/>
    <property type="evidence" value="ECO:0007669"/>
    <property type="project" value="UniProtKB-KW"/>
</dbReference>
<keyword evidence="1" id="KW-0347">Helicase</keyword>
<evidence type="ECO:0000259" key="2">
    <source>
        <dbReference type="Pfam" id="PF05970"/>
    </source>
</evidence>
<keyword evidence="1" id="KW-0067">ATP-binding</keyword>
<organism evidence="5">
    <name type="scientific">Onchocerca ochengi</name>
    <name type="common">Filarial nematode worm</name>
    <dbReference type="NCBI Taxonomy" id="42157"/>
    <lineage>
        <taxon>Eukaryota</taxon>
        <taxon>Metazoa</taxon>
        <taxon>Ecdysozoa</taxon>
        <taxon>Nematoda</taxon>
        <taxon>Chromadorea</taxon>
        <taxon>Rhabditida</taxon>
        <taxon>Spirurina</taxon>
        <taxon>Spiruromorpha</taxon>
        <taxon>Filarioidea</taxon>
        <taxon>Onchocercidae</taxon>
        <taxon>Onchocerca</taxon>
    </lineage>
</organism>
<gene>
    <name evidence="3" type="ORF">NOO_LOCUS2394</name>
</gene>
<keyword evidence="1" id="KW-0547">Nucleotide-binding</keyword>
<dbReference type="GO" id="GO:0016787">
    <property type="term" value="F:hydrolase activity"/>
    <property type="evidence" value="ECO:0007669"/>
    <property type="project" value="UniProtKB-KW"/>
</dbReference>
<reference evidence="3 4" key="2">
    <citation type="submission" date="2018-08" db="EMBL/GenBank/DDBJ databases">
        <authorList>
            <person name="Laetsch R D."/>
            <person name="Stevens L."/>
            <person name="Kumar S."/>
            <person name="Blaxter L. M."/>
        </authorList>
    </citation>
    <scope>NUCLEOTIDE SEQUENCE [LARGE SCALE GENOMIC DNA]</scope>
</reference>